<evidence type="ECO:0000256" key="10">
    <source>
        <dbReference type="ARBA" id="ARBA00022989"/>
    </source>
</evidence>
<evidence type="ECO:0000256" key="7">
    <source>
        <dbReference type="ARBA" id="ARBA00022676"/>
    </source>
</evidence>
<dbReference type="InterPro" id="IPR029044">
    <property type="entry name" value="Nucleotide-diphossugar_trans"/>
</dbReference>
<evidence type="ECO:0000256" key="5">
    <source>
        <dbReference type="ARBA" id="ARBA00022475"/>
    </source>
</evidence>
<comment type="pathway">
    <text evidence="2">Glycan metabolism; osmoregulated periplasmic glucan (OPG) biosynthesis.</text>
</comment>
<evidence type="ECO:0000256" key="4">
    <source>
        <dbReference type="ARBA" id="ARBA00020585"/>
    </source>
</evidence>
<dbReference type="PANTHER" id="PTHR43867:SF5">
    <property type="entry name" value="GLUCANS BIOSYNTHESIS GLUCOSYLTRANSFERASE H"/>
    <property type="match status" value="1"/>
</dbReference>
<sequence>MEERAALFRAVALGVAAAVAVAAAGLLLRGEGTGLLAVLQGLLVLLATFWLAFGASLALLGLLPEAPPPPEADFLGRAVVLVPICNEDPRAVFARISAMDAELHLAGIGQQVDIAILSDTRREDIAAQEAACFRHLLTELGVIGRIFYRRRADNRGRKAGNVEDFIRRSGAAYEAAVILDADSLMSGHTIARMLRRLAGDPGLGLLQTVPVILGAQSRFGRMMAFSGSFHGPVFARGLACLQGRTGPFWGHNAAIRVRAFAESCGLPELAGAPPFGGHVLSHDYVEAALLARAGWTVRLDPDLGGSFEEGPETILSYAKRDRRWCQGNLQHARILLAPGMRAWSRFVFLQGIFAYLAPVLWLAFVLLSLVAPAPVEGSLLLAGLVLGLLFAPKLLVALCAGERAELFGGRLHLFASVVAEVGQSSLVAPVLLMFQARSVVQVLLGRDGGWPPTARGDGALSWSEGWRAAWWITLWGLALLFAAAWLAPALLPWLLPLAGPMILAPNLIAWTSRPAQSRLFATPDELLVPTVSRRTSTVELRWSDHLPPEPTRQIGRA</sequence>
<evidence type="ECO:0000256" key="9">
    <source>
        <dbReference type="ARBA" id="ARBA00022692"/>
    </source>
</evidence>
<evidence type="ECO:0000256" key="11">
    <source>
        <dbReference type="ARBA" id="ARBA00023136"/>
    </source>
</evidence>
<comment type="caution">
    <text evidence="14">The sequence shown here is derived from an EMBL/GenBank/DDBJ whole genome shotgun (WGS) entry which is preliminary data.</text>
</comment>
<dbReference type="Gene3D" id="3.90.550.10">
    <property type="entry name" value="Spore Coat Polysaccharide Biosynthesis Protein SpsA, Chain A"/>
    <property type="match status" value="1"/>
</dbReference>
<evidence type="ECO:0000256" key="12">
    <source>
        <dbReference type="SAM" id="Phobius"/>
    </source>
</evidence>
<dbReference type="RefSeq" id="WP_051521577.1">
    <property type="nucleotide sequence ID" value="NZ_KK088619.1"/>
</dbReference>
<feature type="transmembrane region" description="Helical" evidence="12">
    <location>
        <begin position="346"/>
        <end position="367"/>
    </location>
</feature>
<evidence type="ECO:0000256" key="8">
    <source>
        <dbReference type="ARBA" id="ARBA00022679"/>
    </source>
</evidence>
<feature type="transmembrane region" description="Helical" evidence="12">
    <location>
        <begin position="468"/>
        <end position="495"/>
    </location>
</feature>
<keyword evidence="15" id="KW-1185">Reference proteome</keyword>
<dbReference type="Proteomes" id="UP000019666">
    <property type="component" value="Unassembled WGS sequence"/>
</dbReference>
<comment type="subcellular location">
    <subcellularLocation>
        <location evidence="1">Cell inner membrane</location>
        <topology evidence="1">Multi-pass membrane protein</topology>
    </subcellularLocation>
</comment>
<dbReference type="AlphaFoldDB" id="A0A017HUE1"/>
<reference evidence="14 15" key="1">
    <citation type="submission" date="2013-02" db="EMBL/GenBank/DDBJ databases">
        <authorList>
            <person name="Fiebig A."/>
            <person name="Goeker M."/>
            <person name="Klenk H.-P.P."/>
        </authorList>
    </citation>
    <scope>NUCLEOTIDE SEQUENCE [LARGE SCALE GENOMIC DNA]</scope>
    <source>
        <strain evidence="14 15">DSM 19309</strain>
    </source>
</reference>
<dbReference type="OrthoDB" id="9775281at2"/>
<keyword evidence="10 12" id="KW-1133">Transmembrane helix</keyword>
<evidence type="ECO:0000313" key="15">
    <source>
        <dbReference type="Proteomes" id="UP000019666"/>
    </source>
</evidence>
<dbReference type="NCBIfam" id="NF003958">
    <property type="entry name" value="PRK05454.2-1"/>
    <property type="match status" value="1"/>
</dbReference>
<dbReference type="PATRIC" id="fig|442562.3.peg.322"/>
<evidence type="ECO:0000256" key="3">
    <source>
        <dbReference type="ARBA" id="ARBA00009337"/>
    </source>
</evidence>
<evidence type="ECO:0000313" key="14">
    <source>
        <dbReference type="EMBL" id="EYD78087.1"/>
    </source>
</evidence>
<keyword evidence="8 14" id="KW-0808">Transferase</keyword>
<keyword evidence="11 12" id="KW-0472">Membrane</keyword>
<evidence type="ECO:0000259" key="13">
    <source>
        <dbReference type="Pfam" id="PF13632"/>
    </source>
</evidence>
<keyword evidence="5" id="KW-1003">Cell membrane</keyword>
<protein>
    <recommendedName>
        <fullName evidence="4">Glucans biosynthesis glucosyltransferase H</fullName>
    </recommendedName>
</protein>
<name>A0A017HUE1_9RHOB</name>
<keyword evidence="7 14" id="KW-0328">Glycosyltransferase</keyword>
<dbReference type="InterPro" id="IPR050321">
    <property type="entry name" value="Glycosyltr_2/OpgH_subfam"/>
</dbReference>
<proteinExistence type="inferred from homology"/>
<dbReference type="NCBIfam" id="NF003962">
    <property type="entry name" value="PRK05454.2-5"/>
    <property type="match status" value="1"/>
</dbReference>
<dbReference type="PANTHER" id="PTHR43867">
    <property type="entry name" value="CELLULOSE SYNTHASE CATALYTIC SUBUNIT A [UDP-FORMING]"/>
    <property type="match status" value="1"/>
</dbReference>
<comment type="similarity">
    <text evidence="3">Belongs to the glycosyltransferase 2 family. OpgH subfamily.</text>
</comment>
<dbReference type="STRING" id="442562.Rumeso_00323"/>
<dbReference type="EMBL" id="AOSK01000016">
    <property type="protein sequence ID" value="EYD78087.1"/>
    <property type="molecule type" value="Genomic_DNA"/>
</dbReference>
<keyword evidence="6" id="KW-0997">Cell inner membrane</keyword>
<feature type="domain" description="Glycosyltransferase 2-like" evidence="13">
    <location>
        <begin position="177"/>
        <end position="390"/>
    </location>
</feature>
<evidence type="ECO:0000256" key="6">
    <source>
        <dbReference type="ARBA" id="ARBA00022519"/>
    </source>
</evidence>
<dbReference type="HOGENOM" id="CLU_015730_1_0_5"/>
<accession>A0A017HUE1</accession>
<dbReference type="GO" id="GO:0016758">
    <property type="term" value="F:hexosyltransferase activity"/>
    <property type="evidence" value="ECO:0007669"/>
    <property type="project" value="TreeGrafter"/>
</dbReference>
<evidence type="ECO:0000256" key="2">
    <source>
        <dbReference type="ARBA" id="ARBA00005001"/>
    </source>
</evidence>
<dbReference type="Pfam" id="PF13632">
    <property type="entry name" value="Glyco_trans_2_3"/>
    <property type="match status" value="1"/>
</dbReference>
<feature type="transmembrane region" description="Helical" evidence="12">
    <location>
        <begin position="7"/>
        <end position="28"/>
    </location>
</feature>
<keyword evidence="9 12" id="KW-0812">Transmembrane</keyword>
<organism evidence="14 15">
    <name type="scientific">Rubellimicrobium mesophilum DSM 19309</name>
    <dbReference type="NCBI Taxonomy" id="442562"/>
    <lineage>
        <taxon>Bacteria</taxon>
        <taxon>Pseudomonadati</taxon>
        <taxon>Pseudomonadota</taxon>
        <taxon>Alphaproteobacteria</taxon>
        <taxon>Rhodobacterales</taxon>
        <taxon>Roseobacteraceae</taxon>
        <taxon>Rubellimicrobium</taxon>
    </lineage>
</organism>
<gene>
    <name evidence="14" type="ORF">Rumeso_00323</name>
</gene>
<dbReference type="GO" id="GO:0005886">
    <property type="term" value="C:plasma membrane"/>
    <property type="evidence" value="ECO:0007669"/>
    <property type="project" value="UniProtKB-SubCell"/>
</dbReference>
<evidence type="ECO:0000256" key="1">
    <source>
        <dbReference type="ARBA" id="ARBA00004429"/>
    </source>
</evidence>
<dbReference type="InterPro" id="IPR001173">
    <property type="entry name" value="Glyco_trans_2-like"/>
</dbReference>
<feature type="transmembrane region" description="Helical" evidence="12">
    <location>
        <begin position="379"/>
        <end position="401"/>
    </location>
</feature>
<feature type="transmembrane region" description="Helical" evidence="12">
    <location>
        <begin position="34"/>
        <end position="60"/>
    </location>
</feature>
<dbReference type="SUPFAM" id="SSF53448">
    <property type="entry name" value="Nucleotide-diphospho-sugar transferases"/>
    <property type="match status" value="1"/>
</dbReference>